<reference evidence="6 7" key="1">
    <citation type="submission" date="2022-04" db="EMBL/GenBank/DDBJ databases">
        <title>Leucobacter sp. isolated from rhizosphere of onion.</title>
        <authorList>
            <person name="Won M."/>
            <person name="Lee C.-M."/>
            <person name="Woen H.-Y."/>
            <person name="Kwon S.-W."/>
        </authorList>
    </citation>
    <scope>NUCLEOTIDE SEQUENCE [LARGE SCALE GENOMIC DNA]</scope>
    <source>
        <strain evidence="6 7">H25R-14</strain>
    </source>
</reference>
<evidence type="ECO:0000313" key="6">
    <source>
        <dbReference type="EMBL" id="UOQ60461.1"/>
    </source>
</evidence>
<evidence type="ECO:0000256" key="3">
    <source>
        <dbReference type="ARBA" id="ARBA00022729"/>
    </source>
</evidence>
<dbReference type="PANTHER" id="PTHR46847">
    <property type="entry name" value="D-ALLOSE-BINDING PERIPLASMIC PROTEIN-RELATED"/>
    <property type="match status" value="1"/>
</dbReference>
<evidence type="ECO:0000256" key="2">
    <source>
        <dbReference type="ARBA" id="ARBA00007639"/>
    </source>
</evidence>
<evidence type="ECO:0000256" key="4">
    <source>
        <dbReference type="SAM" id="SignalP"/>
    </source>
</evidence>
<feature type="chain" id="PRO_5045582509" evidence="4">
    <location>
        <begin position="25"/>
        <end position="329"/>
    </location>
</feature>
<dbReference type="SUPFAM" id="SSF53822">
    <property type="entry name" value="Periplasmic binding protein-like I"/>
    <property type="match status" value="1"/>
</dbReference>
<evidence type="ECO:0000313" key="7">
    <source>
        <dbReference type="Proteomes" id="UP000831775"/>
    </source>
</evidence>
<feature type="signal peptide" evidence="4">
    <location>
        <begin position="1"/>
        <end position="24"/>
    </location>
</feature>
<keyword evidence="7" id="KW-1185">Reference proteome</keyword>
<comment type="subcellular location">
    <subcellularLocation>
        <location evidence="1">Cell envelope</location>
    </subcellularLocation>
</comment>
<keyword evidence="3 4" id="KW-0732">Signal</keyword>
<feature type="domain" description="Periplasmic binding protein" evidence="5">
    <location>
        <begin position="46"/>
        <end position="304"/>
    </location>
</feature>
<gene>
    <name evidence="6" type="ORF">MUN76_00270</name>
</gene>
<organism evidence="6 7">
    <name type="scientific">Leucobacter rhizosphaerae</name>
    <dbReference type="NCBI Taxonomy" id="2932245"/>
    <lineage>
        <taxon>Bacteria</taxon>
        <taxon>Bacillati</taxon>
        <taxon>Actinomycetota</taxon>
        <taxon>Actinomycetes</taxon>
        <taxon>Micrococcales</taxon>
        <taxon>Microbacteriaceae</taxon>
        <taxon>Leucobacter</taxon>
    </lineage>
</organism>
<evidence type="ECO:0000259" key="5">
    <source>
        <dbReference type="Pfam" id="PF13407"/>
    </source>
</evidence>
<dbReference type="Gene3D" id="3.40.50.2300">
    <property type="match status" value="2"/>
</dbReference>
<protein>
    <submittedName>
        <fullName evidence="6">Sugar ABC transporter substrate-binding protein</fullName>
    </submittedName>
</protein>
<proteinExistence type="inferred from homology"/>
<dbReference type="PANTHER" id="PTHR46847:SF1">
    <property type="entry name" value="D-ALLOSE-BINDING PERIPLASMIC PROTEIN-RELATED"/>
    <property type="match status" value="1"/>
</dbReference>
<dbReference type="Proteomes" id="UP000831775">
    <property type="component" value="Chromosome"/>
</dbReference>
<dbReference type="EMBL" id="CP095043">
    <property type="protein sequence ID" value="UOQ60461.1"/>
    <property type="molecule type" value="Genomic_DNA"/>
</dbReference>
<name>A0ABY4FVY0_9MICO</name>
<dbReference type="CDD" id="cd01536">
    <property type="entry name" value="PBP1_ABC_sugar_binding-like"/>
    <property type="match status" value="1"/>
</dbReference>
<accession>A0ABY4FVY0</accession>
<dbReference type="InterPro" id="IPR025997">
    <property type="entry name" value="SBP_2_dom"/>
</dbReference>
<sequence>MIKKVLTAGTAMTAALLLASCATGGGSSADSDGAEASGGAGKEICYITAAESHAYATPANEAFQAAADEAGAKVTMLSQDFDVQTGTEQLTTCIGRNPDGIVLWPLDPQAYIPGLIQAQTAGIPVVLINSPMDDEALELVASFTGPDVYEEGVLSADAMDEALGGTGGVVIIAGQAGNGTSIGRTDGFTEQLEEIGSGIEVLQTVNADFDQQKALVASRDLITRFGDDIDGVYANDDTMARGFIDAWAEAGKDPAAIPPIVGINGQKDAFESIRAGQFFATIVQSPVEDGKLALETIVRAADGETVEARIPIPLTVVTAENVEDVEPAF</sequence>
<dbReference type="RefSeq" id="WP_244686119.1">
    <property type="nucleotide sequence ID" value="NZ_CP095043.1"/>
</dbReference>
<evidence type="ECO:0000256" key="1">
    <source>
        <dbReference type="ARBA" id="ARBA00004196"/>
    </source>
</evidence>
<dbReference type="Pfam" id="PF13407">
    <property type="entry name" value="Peripla_BP_4"/>
    <property type="match status" value="1"/>
</dbReference>
<dbReference type="InterPro" id="IPR028082">
    <property type="entry name" value="Peripla_BP_I"/>
</dbReference>
<comment type="similarity">
    <text evidence="2">Belongs to the bacterial solute-binding protein 2 family.</text>
</comment>
<dbReference type="PROSITE" id="PS51257">
    <property type="entry name" value="PROKAR_LIPOPROTEIN"/>
    <property type="match status" value="1"/>
</dbReference>